<reference evidence="2 3" key="1">
    <citation type="submission" date="2019-02" db="EMBL/GenBank/DDBJ databases">
        <title>Sequencing the genomes of 1000 actinobacteria strains.</title>
        <authorList>
            <person name="Klenk H.-P."/>
        </authorList>
    </citation>
    <scope>NUCLEOTIDE SEQUENCE [LARGE SCALE GENOMIC DNA]</scope>
    <source>
        <strain evidence="2 3">DSM 45779</strain>
    </source>
</reference>
<dbReference type="EMBL" id="SHKL01000001">
    <property type="protein sequence ID" value="RZT87716.1"/>
    <property type="molecule type" value="Genomic_DNA"/>
</dbReference>
<keyword evidence="3" id="KW-1185">Reference proteome</keyword>
<evidence type="ECO:0000259" key="1">
    <source>
        <dbReference type="Pfam" id="PF01872"/>
    </source>
</evidence>
<proteinExistence type="predicted"/>
<evidence type="ECO:0000313" key="3">
    <source>
        <dbReference type="Proteomes" id="UP000291591"/>
    </source>
</evidence>
<dbReference type="RefSeq" id="WP_242623253.1">
    <property type="nucleotide sequence ID" value="NZ_SHKL01000001.1"/>
</dbReference>
<name>A0A4Q7V0B2_PSEST</name>
<feature type="domain" description="Bacterial bifunctional deaminase-reductase C-terminal" evidence="1">
    <location>
        <begin position="35"/>
        <end position="141"/>
    </location>
</feature>
<sequence>MNQDERDAHVVTHEFRGPGGVGLGEHFGSLTDDPMADGMNNTPKYVVSTTLDSADAWQNSTLLGGDWVQRLRDIKASDGPDIGVSGSLTLVRALPAHGLLDELHLMVHPLVVGKGAKLFPDGTDGVGLTLLRSSALSTGVLHTVFGPAAS</sequence>
<comment type="caution">
    <text evidence="2">The sequence shown here is derived from an EMBL/GenBank/DDBJ whole genome shotgun (WGS) entry which is preliminary data.</text>
</comment>
<dbReference type="Gene3D" id="3.40.430.10">
    <property type="entry name" value="Dihydrofolate Reductase, subunit A"/>
    <property type="match status" value="1"/>
</dbReference>
<dbReference type="GO" id="GO:0008703">
    <property type="term" value="F:5-amino-6-(5-phosphoribosylamino)uracil reductase activity"/>
    <property type="evidence" value="ECO:0007669"/>
    <property type="project" value="InterPro"/>
</dbReference>
<accession>A0A4Q7V0B2</accession>
<protein>
    <submittedName>
        <fullName evidence="2">RibD domain-containing protein</fullName>
    </submittedName>
</protein>
<dbReference type="GO" id="GO:0009231">
    <property type="term" value="P:riboflavin biosynthetic process"/>
    <property type="evidence" value="ECO:0007669"/>
    <property type="project" value="InterPro"/>
</dbReference>
<dbReference type="Pfam" id="PF01872">
    <property type="entry name" value="RibD_C"/>
    <property type="match status" value="1"/>
</dbReference>
<organism evidence="2 3">
    <name type="scientific">Pseudonocardia sediminis</name>
    <dbReference type="NCBI Taxonomy" id="1397368"/>
    <lineage>
        <taxon>Bacteria</taxon>
        <taxon>Bacillati</taxon>
        <taxon>Actinomycetota</taxon>
        <taxon>Actinomycetes</taxon>
        <taxon>Pseudonocardiales</taxon>
        <taxon>Pseudonocardiaceae</taxon>
        <taxon>Pseudonocardia</taxon>
    </lineage>
</organism>
<dbReference type="InterPro" id="IPR024072">
    <property type="entry name" value="DHFR-like_dom_sf"/>
</dbReference>
<dbReference type="InterPro" id="IPR002734">
    <property type="entry name" value="RibDG_C"/>
</dbReference>
<dbReference type="AlphaFoldDB" id="A0A4Q7V0B2"/>
<gene>
    <name evidence="2" type="ORF">EV383_4642</name>
</gene>
<dbReference type="Proteomes" id="UP000291591">
    <property type="component" value="Unassembled WGS sequence"/>
</dbReference>
<evidence type="ECO:0000313" key="2">
    <source>
        <dbReference type="EMBL" id="RZT87716.1"/>
    </source>
</evidence>
<dbReference type="SUPFAM" id="SSF53597">
    <property type="entry name" value="Dihydrofolate reductase-like"/>
    <property type="match status" value="1"/>
</dbReference>